<dbReference type="EMBL" id="JACHZG010000001">
    <property type="protein sequence ID" value="MBB3327399.1"/>
    <property type="molecule type" value="Genomic_DNA"/>
</dbReference>
<evidence type="ECO:0000313" key="5">
    <source>
        <dbReference type="Proteomes" id="UP000565572"/>
    </source>
</evidence>
<evidence type="ECO:0000313" key="4">
    <source>
        <dbReference type="EMBL" id="MBB3327399.1"/>
    </source>
</evidence>
<dbReference type="PANTHER" id="PTHR48081:SF8">
    <property type="entry name" value="ALPHA_BETA HYDROLASE FOLD-3 DOMAIN-CONTAINING PROTEIN-RELATED"/>
    <property type="match status" value="1"/>
</dbReference>
<sequence length="334" mass="35617">MNRRTRLLTSAGRRLPRPDPPPASYLRRVRREIPRPVARVVLGSVSRGIAITDHVLPTTPYAVPVRVYRPRRAVGPLPLLVNLHGGGFVFGNLGGADWLCGQLADRVGAVVVSVDYRLAPEHPAPTPYEDAWAATRWLLEHATTWGADPGRTVLVGESAGGNLGALVTLALRDRQRAEPGAPGLVGQVLLYPSTDLTMTSASATAMVDAPVLSKRAIDWYGRQYVPQGLPHSILPDDPRVSPLRAVDHTDLPPALVVAAGLDPLRDDALAYAAALQRAGVPVRTVLYPDAVHGFVSIPRFEPAAAQALDEAVTHAVSCLLAATVHPTAEPHPKG</sequence>
<dbReference type="Gene3D" id="3.40.50.1820">
    <property type="entry name" value="alpha/beta hydrolase"/>
    <property type="match status" value="1"/>
</dbReference>
<keyword evidence="1 4" id="KW-0378">Hydrolase</keyword>
<dbReference type="PANTHER" id="PTHR48081">
    <property type="entry name" value="AB HYDROLASE SUPERFAMILY PROTEIN C4A8.06C"/>
    <property type="match status" value="1"/>
</dbReference>
<gene>
    <name evidence="4" type="ORF">FHX39_002343</name>
</gene>
<accession>A0A7W5JW33</accession>
<reference evidence="4 5" key="1">
    <citation type="submission" date="2020-08" db="EMBL/GenBank/DDBJ databases">
        <title>Sequencing the genomes of 1000 actinobacteria strains.</title>
        <authorList>
            <person name="Klenk H.-P."/>
        </authorList>
    </citation>
    <scope>NUCLEOTIDE SEQUENCE [LARGE SCALE GENOMIC DNA]</scope>
    <source>
        <strain evidence="4 5">DSM 11053</strain>
    </source>
</reference>
<feature type="domain" description="Alpha/beta hydrolase fold-3" evidence="3">
    <location>
        <begin position="80"/>
        <end position="295"/>
    </location>
</feature>
<dbReference type="Proteomes" id="UP000565572">
    <property type="component" value="Unassembled WGS sequence"/>
</dbReference>
<dbReference type="InterPro" id="IPR013094">
    <property type="entry name" value="AB_hydrolase_3"/>
</dbReference>
<evidence type="ECO:0000259" key="3">
    <source>
        <dbReference type="Pfam" id="PF07859"/>
    </source>
</evidence>
<dbReference type="RefSeq" id="WP_183338603.1">
    <property type="nucleotide sequence ID" value="NZ_JACHZG010000001.1"/>
</dbReference>
<dbReference type="AlphaFoldDB" id="A0A7W5JW33"/>
<evidence type="ECO:0000256" key="2">
    <source>
        <dbReference type="SAM" id="MobiDB-lite"/>
    </source>
</evidence>
<comment type="caution">
    <text evidence="4">The sequence shown here is derived from an EMBL/GenBank/DDBJ whole genome shotgun (WGS) entry which is preliminary data.</text>
</comment>
<dbReference type="SUPFAM" id="SSF53474">
    <property type="entry name" value="alpha/beta-Hydrolases"/>
    <property type="match status" value="1"/>
</dbReference>
<keyword evidence="5" id="KW-1185">Reference proteome</keyword>
<dbReference type="Pfam" id="PF07859">
    <property type="entry name" value="Abhydrolase_3"/>
    <property type="match status" value="1"/>
</dbReference>
<dbReference type="GO" id="GO:0016787">
    <property type="term" value="F:hydrolase activity"/>
    <property type="evidence" value="ECO:0007669"/>
    <property type="project" value="UniProtKB-KW"/>
</dbReference>
<evidence type="ECO:0000256" key="1">
    <source>
        <dbReference type="ARBA" id="ARBA00022801"/>
    </source>
</evidence>
<dbReference type="InterPro" id="IPR050300">
    <property type="entry name" value="GDXG_lipolytic_enzyme"/>
</dbReference>
<proteinExistence type="predicted"/>
<feature type="region of interest" description="Disordered" evidence="2">
    <location>
        <begin position="1"/>
        <end position="23"/>
    </location>
</feature>
<organism evidence="4 5">
    <name type="scientific">Microlunatus antarcticus</name>
    <dbReference type="NCBI Taxonomy" id="53388"/>
    <lineage>
        <taxon>Bacteria</taxon>
        <taxon>Bacillati</taxon>
        <taxon>Actinomycetota</taxon>
        <taxon>Actinomycetes</taxon>
        <taxon>Propionibacteriales</taxon>
        <taxon>Propionibacteriaceae</taxon>
        <taxon>Microlunatus</taxon>
    </lineage>
</organism>
<dbReference type="InterPro" id="IPR029058">
    <property type="entry name" value="AB_hydrolase_fold"/>
</dbReference>
<protein>
    <submittedName>
        <fullName evidence="4">Acetyl esterase</fullName>
        <ecNumber evidence="4">3.1.1.-</ecNumber>
    </submittedName>
</protein>
<name>A0A7W5JW33_9ACTN</name>
<dbReference type="EC" id="3.1.1.-" evidence="4"/>